<dbReference type="STRING" id="1907941.BKE30_01270"/>
<gene>
    <name evidence="1" type="ORF">BKE30_01270</name>
</gene>
<reference evidence="1 2" key="1">
    <citation type="submission" date="2016-10" db="EMBL/GenBank/DDBJ databases">
        <title>Draft Genome sequence of Alkanindiges sp. strain H1.</title>
        <authorList>
            <person name="Subhash Y."/>
            <person name="Lee S."/>
        </authorList>
    </citation>
    <scope>NUCLEOTIDE SEQUENCE [LARGE SCALE GENOMIC DNA]</scope>
    <source>
        <strain evidence="1 2">H1</strain>
    </source>
</reference>
<accession>A0A1S8CZS2</accession>
<name>A0A1S8CZS2_9GAMM</name>
<dbReference type="Proteomes" id="UP000192132">
    <property type="component" value="Unassembled WGS sequence"/>
</dbReference>
<dbReference type="AlphaFoldDB" id="A0A1S8CZS2"/>
<sequence length="91" mass="10363">MSFISVGIFANDSDEDMIVFLELLCEEIHVSAGLSFDLFIEDIPHALPITINYSKQTLQIYPNQGIPKWLIEFNGQQIEPGYPTILKNYLT</sequence>
<proteinExistence type="predicted"/>
<dbReference type="EMBL" id="MLCN01000003">
    <property type="protein sequence ID" value="ONG42158.1"/>
    <property type="molecule type" value="Genomic_DNA"/>
</dbReference>
<evidence type="ECO:0000313" key="1">
    <source>
        <dbReference type="EMBL" id="ONG42158.1"/>
    </source>
</evidence>
<comment type="caution">
    <text evidence="1">The sequence shown here is derived from an EMBL/GenBank/DDBJ whole genome shotgun (WGS) entry which is preliminary data.</text>
</comment>
<protein>
    <submittedName>
        <fullName evidence="1">Uncharacterized protein</fullName>
    </submittedName>
</protein>
<organism evidence="1 2">
    <name type="scientific">Alkanindiges hydrocarboniclasticus</name>
    <dbReference type="NCBI Taxonomy" id="1907941"/>
    <lineage>
        <taxon>Bacteria</taxon>
        <taxon>Pseudomonadati</taxon>
        <taxon>Pseudomonadota</taxon>
        <taxon>Gammaproteobacteria</taxon>
        <taxon>Moraxellales</taxon>
        <taxon>Moraxellaceae</taxon>
        <taxon>Alkanindiges</taxon>
    </lineage>
</organism>
<keyword evidence="2" id="KW-1185">Reference proteome</keyword>
<dbReference type="RefSeq" id="WP_076876846.1">
    <property type="nucleotide sequence ID" value="NZ_MLCN01000003.1"/>
</dbReference>
<evidence type="ECO:0000313" key="2">
    <source>
        <dbReference type="Proteomes" id="UP000192132"/>
    </source>
</evidence>